<dbReference type="WBParaSite" id="JU765_v2.g1686.t1">
    <property type="protein sequence ID" value="JU765_v2.g1686.t1"/>
    <property type="gene ID" value="JU765_v2.g1686"/>
</dbReference>
<sequence>MFLKVSIFCILFGLVTSQCTDKKNNLVDIGDTTDGAYNAHFQNAVGATYDQNGSPACYKDSWLIGTVCENGKSKNPLIPDSDCKFALCANATTLCTALGTPGTHSLGEIEGDLGINGTIALPALSSAINGILAGKWKATLNIQSSGQTIASIKVPSNEKWIDINE</sequence>
<accession>A0AC34QJE4</accession>
<evidence type="ECO:0000313" key="2">
    <source>
        <dbReference type="WBParaSite" id="JU765_v2.g1686.t1"/>
    </source>
</evidence>
<evidence type="ECO:0000313" key="1">
    <source>
        <dbReference type="Proteomes" id="UP000887576"/>
    </source>
</evidence>
<organism evidence="1 2">
    <name type="scientific">Panagrolaimus sp. JU765</name>
    <dbReference type="NCBI Taxonomy" id="591449"/>
    <lineage>
        <taxon>Eukaryota</taxon>
        <taxon>Metazoa</taxon>
        <taxon>Ecdysozoa</taxon>
        <taxon>Nematoda</taxon>
        <taxon>Chromadorea</taxon>
        <taxon>Rhabditida</taxon>
        <taxon>Tylenchina</taxon>
        <taxon>Panagrolaimomorpha</taxon>
        <taxon>Panagrolaimoidea</taxon>
        <taxon>Panagrolaimidae</taxon>
        <taxon>Panagrolaimus</taxon>
    </lineage>
</organism>
<reference evidence="2" key="1">
    <citation type="submission" date="2022-11" db="UniProtKB">
        <authorList>
            <consortium name="WormBaseParasite"/>
        </authorList>
    </citation>
    <scope>IDENTIFICATION</scope>
</reference>
<proteinExistence type="predicted"/>
<name>A0AC34QJE4_9BILA</name>
<protein>
    <submittedName>
        <fullName evidence="2">Uncharacterized protein</fullName>
    </submittedName>
</protein>
<dbReference type="Proteomes" id="UP000887576">
    <property type="component" value="Unplaced"/>
</dbReference>